<keyword evidence="9" id="KW-0902">Two-component regulatory system</keyword>
<dbReference type="SMART" id="SM00387">
    <property type="entry name" value="HATPase_c"/>
    <property type="match status" value="1"/>
</dbReference>
<feature type="transmembrane region" description="Helical" evidence="11">
    <location>
        <begin position="160"/>
        <end position="177"/>
    </location>
</feature>
<dbReference type="Gene3D" id="1.10.287.130">
    <property type="match status" value="1"/>
</dbReference>
<comment type="subcellular location">
    <subcellularLocation>
        <location evidence="2">Membrane</location>
    </subcellularLocation>
</comment>
<evidence type="ECO:0000256" key="5">
    <source>
        <dbReference type="ARBA" id="ARBA00022679"/>
    </source>
</evidence>
<accession>A0A4Q2UAT2</accession>
<reference evidence="14 15" key="2">
    <citation type="submission" date="2019-02" db="EMBL/GenBank/DDBJ databases">
        <title>'Lichenibacterium ramalinii' gen. nov. sp. nov., 'Lichenibacterium minor' gen. nov. sp. nov.</title>
        <authorList>
            <person name="Pankratov T."/>
        </authorList>
    </citation>
    <scope>NUCLEOTIDE SEQUENCE [LARGE SCALE GENOMIC DNA]</scope>
    <source>
        <strain evidence="14 15">RmlP026</strain>
    </source>
</reference>
<comment type="catalytic activity">
    <reaction evidence="1">
        <text>ATP + protein L-histidine = ADP + protein N-phospho-L-histidine.</text>
        <dbReference type="EC" id="2.7.13.3"/>
    </reaction>
</comment>
<evidence type="ECO:0000256" key="2">
    <source>
        <dbReference type="ARBA" id="ARBA00004370"/>
    </source>
</evidence>
<feature type="region of interest" description="Disordered" evidence="10">
    <location>
        <begin position="107"/>
        <end position="148"/>
    </location>
</feature>
<reference evidence="14 15" key="1">
    <citation type="submission" date="2018-12" db="EMBL/GenBank/DDBJ databases">
        <authorList>
            <person name="Grouzdev D.S."/>
            <person name="Krutkina M.S."/>
        </authorList>
    </citation>
    <scope>NUCLEOTIDE SEQUENCE [LARGE SCALE GENOMIC DNA]</scope>
    <source>
        <strain evidence="14 15">RmlP026</strain>
    </source>
</reference>
<dbReference type="InterPro" id="IPR003594">
    <property type="entry name" value="HATPase_dom"/>
</dbReference>
<evidence type="ECO:0000259" key="12">
    <source>
        <dbReference type="PROSITE" id="PS50109"/>
    </source>
</evidence>
<dbReference type="EMBL" id="QYBB01000010">
    <property type="protein sequence ID" value="RYC31995.1"/>
    <property type="molecule type" value="Genomic_DNA"/>
</dbReference>
<protein>
    <recommendedName>
        <fullName evidence="3">histidine kinase</fullName>
        <ecNumber evidence="3">2.7.13.3</ecNumber>
    </recommendedName>
</protein>
<comment type="caution">
    <text evidence="14">The sequence shown here is derived from an EMBL/GenBank/DDBJ whole genome shotgun (WGS) entry which is preliminary data.</text>
</comment>
<proteinExistence type="predicted"/>
<feature type="domain" description="Histidine kinase" evidence="12">
    <location>
        <begin position="266"/>
        <end position="466"/>
    </location>
</feature>
<dbReference type="InterPro" id="IPR003660">
    <property type="entry name" value="HAMP_dom"/>
</dbReference>
<dbReference type="RefSeq" id="WP_129226529.1">
    <property type="nucleotide sequence ID" value="NZ_QYBB01000010.1"/>
</dbReference>
<keyword evidence="5" id="KW-0808">Transferase</keyword>
<organism evidence="14 15">
    <name type="scientific">Lichenibacterium minor</name>
    <dbReference type="NCBI Taxonomy" id="2316528"/>
    <lineage>
        <taxon>Bacteria</taxon>
        <taxon>Pseudomonadati</taxon>
        <taxon>Pseudomonadota</taxon>
        <taxon>Alphaproteobacteria</taxon>
        <taxon>Hyphomicrobiales</taxon>
        <taxon>Lichenihabitantaceae</taxon>
        <taxon>Lichenibacterium</taxon>
    </lineage>
</organism>
<dbReference type="AlphaFoldDB" id="A0A4Q2UAT2"/>
<keyword evidence="8 11" id="KW-1133">Transmembrane helix</keyword>
<evidence type="ECO:0000256" key="11">
    <source>
        <dbReference type="SAM" id="Phobius"/>
    </source>
</evidence>
<dbReference type="EC" id="2.7.13.3" evidence="3"/>
<evidence type="ECO:0000256" key="8">
    <source>
        <dbReference type="ARBA" id="ARBA00022989"/>
    </source>
</evidence>
<dbReference type="PROSITE" id="PS50885">
    <property type="entry name" value="HAMP"/>
    <property type="match status" value="1"/>
</dbReference>
<dbReference type="PROSITE" id="PS50109">
    <property type="entry name" value="HIS_KIN"/>
    <property type="match status" value="1"/>
</dbReference>
<dbReference type="SUPFAM" id="SSF55874">
    <property type="entry name" value="ATPase domain of HSP90 chaperone/DNA topoisomerase II/histidine kinase"/>
    <property type="match status" value="1"/>
</dbReference>
<feature type="transmembrane region" description="Helical" evidence="11">
    <location>
        <begin position="20"/>
        <end position="41"/>
    </location>
</feature>
<feature type="domain" description="HAMP" evidence="13">
    <location>
        <begin position="207"/>
        <end position="258"/>
    </location>
</feature>
<evidence type="ECO:0000256" key="3">
    <source>
        <dbReference type="ARBA" id="ARBA00012438"/>
    </source>
</evidence>
<evidence type="ECO:0000256" key="9">
    <source>
        <dbReference type="ARBA" id="ARBA00023012"/>
    </source>
</evidence>
<dbReference type="InterPro" id="IPR036890">
    <property type="entry name" value="HATPase_C_sf"/>
</dbReference>
<evidence type="ECO:0000256" key="4">
    <source>
        <dbReference type="ARBA" id="ARBA00022553"/>
    </source>
</evidence>
<dbReference type="PANTHER" id="PTHR45436">
    <property type="entry name" value="SENSOR HISTIDINE KINASE YKOH"/>
    <property type="match status" value="1"/>
</dbReference>
<feature type="transmembrane region" description="Helical" evidence="11">
    <location>
        <begin position="183"/>
        <end position="206"/>
    </location>
</feature>
<name>A0A4Q2UAT2_9HYPH</name>
<evidence type="ECO:0000256" key="10">
    <source>
        <dbReference type="SAM" id="MobiDB-lite"/>
    </source>
</evidence>
<evidence type="ECO:0000259" key="13">
    <source>
        <dbReference type="PROSITE" id="PS50885"/>
    </source>
</evidence>
<gene>
    <name evidence="14" type="ORF">D3273_11270</name>
</gene>
<keyword evidence="4" id="KW-0597">Phosphoprotein</keyword>
<evidence type="ECO:0000256" key="7">
    <source>
        <dbReference type="ARBA" id="ARBA00022777"/>
    </source>
</evidence>
<dbReference type="GO" id="GO:0000160">
    <property type="term" value="P:phosphorelay signal transduction system"/>
    <property type="evidence" value="ECO:0007669"/>
    <property type="project" value="UniProtKB-KW"/>
</dbReference>
<dbReference type="Pfam" id="PF02518">
    <property type="entry name" value="HATPase_c"/>
    <property type="match status" value="1"/>
</dbReference>
<keyword evidence="6 11" id="KW-0812">Transmembrane</keyword>
<dbReference type="OrthoDB" id="9809567at2"/>
<keyword evidence="11" id="KW-0472">Membrane</keyword>
<dbReference type="InterPro" id="IPR050428">
    <property type="entry name" value="TCS_sensor_his_kinase"/>
</dbReference>
<dbReference type="PANTHER" id="PTHR45436:SF5">
    <property type="entry name" value="SENSOR HISTIDINE KINASE TRCS"/>
    <property type="match status" value="1"/>
</dbReference>
<dbReference type="GO" id="GO:0005886">
    <property type="term" value="C:plasma membrane"/>
    <property type="evidence" value="ECO:0007669"/>
    <property type="project" value="TreeGrafter"/>
</dbReference>
<keyword evidence="15" id="KW-1185">Reference proteome</keyword>
<evidence type="ECO:0000313" key="15">
    <source>
        <dbReference type="Proteomes" id="UP000290759"/>
    </source>
</evidence>
<sequence length="467" mass="49045">MKPPRPKPPARRHRSLRARLATGAVVLVVGAVVATGLVDALTLRRFMEAQIDSRLDTQINTVTAALGVAPDGRPTLRHDVEGPPFDRPGSGWFWEVLSGSEVVARSGSLMPRGSLPPPPPEARDGEPPASPDRPPGHPRPGVASGPDGALLRLRSSEARVGPALATVLAAAPLAALTDPLRDVLVNLTLMLALLGAGLVAAALVQVRVGLEPLRRLERDLAAVRAGRIERIPPGQPAEVAPLVSEVNALLDENAENLLRARRHVANLAHGLKTPLATLTVKLDAPAGDPDGQMRRLVEQMDRRIRHHLGRARAAALGGPSRARTALAPRVEDLAAALPKIYADRRIACDTSVPADVSLGCDAQDVDEMMGNLMDNAFKWAGSRVRVAARAEGRQAIVTVEDDGPGLSDSAMPEALRPGRRLDEAAPGHGFGLPIARELAELSGGGLALGRSGLGGLKVELTLPLAEG</sequence>
<dbReference type="Proteomes" id="UP000290759">
    <property type="component" value="Unassembled WGS sequence"/>
</dbReference>
<evidence type="ECO:0000256" key="1">
    <source>
        <dbReference type="ARBA" id="ARBA00000085"/>
    </source>
</evidence>
<dbReference type="InterPro" id="IPR005467">
    <property type="entry name" value="His_kinase_dom"/>
</dbReference>
<keyword evidence="7 14" id="KW-0418">Kinase</keyword>
<evidence type="ECO:0000313" key="14">
    <source>
        <dbReference type="EMBL" id="RYC31995.1"/>
    </source>
</evidence>
<dbReference type="GO" id="GO:0004673">
    <property type="term" value="F:protein histidine kinase activity"/>
    <property type="evidence" value="ECO:0007669"/>
    <property type="project" value="UniProtKB-EC"/>
</dbReference>
<evidence type="ECO:0000256" key="6">
    <source>
        <dbReference type="ARBA" id="ARBA00022692"/>
    </source>
</evidence>
<dbReference type="Gene3D" id="3.30.565.10">
    <property type="entry name" value="Histidine kinase-like ATPase, C-terminal domain"/>
    <property type="match status" value="1"/>
</dbReference>